<name>D8U3X0_VOLCA</name>
<feature type="transmembrane region" description="Helical" evidence="2">
    <location>
        <begin position="182"/>
        <end position="205"/>
    </location>
</feature>
<dbReference type="KEGG" id="vcn:VOLCADRAFT_94100"/>
<dbReference type="InParanoid" id="D8U3X0"/>
<feature type="chain" id="PRO_5003124135" evidence="3">
    <location>
        <begin position="33"/>
        <end position="207"/>
    </location>
</feature>
<dbReference type="GeneID" id="9622313"/>
<keyword evidence="3" id="KW-0732">Signal</keyword>
<feature type="signal peptide" evidence="3">
    <location>
        <begin position="1"/>
        <end position="32"/>
    </location>
</feature>
<dbReference type="STRING" id="3068.D8U3X0"/>
<feature type="compositionally biased region" description="Pro residues" evidence="1">
    <location>
        <begin position="52"/>
        <end position="65"/>
    </location>
</feature>
<feature type="region of interest" description="Disordered" evidence="1">
    <location>
        <begin position="51"/>
        <end position="70"/>
    </location>
</feature>
<dbReference type="AlphaFoldDB" id="D8U3X0"/>
<feature type="region of interest" description="Disordered" evidence="1">
    <location>
        <begin position="126"/>
        <end position="158"/>
    </location>
</feature>
<evidence type="ECO:0000256" key="2">
    <source>
        <dbReference type="SAM" id="Phobius"/>
    </source>
</evidence>
<organism evidence="5">
    <name type="scientific">Volvox carteri f. nagariensis</name>
    <dbReference type="NCBI Taxonomy" id="3068"/>
    <lineage>
        <taxon>Eukaryota</taxon>
        <taxon>Viridiplantae</taxon>
        <taxon>Chlorophyta</taxon>
        <taxon>core chlorophytes</taxon>
        <taxon>Chlorophyceae</taxon>
        <taxon>CS clade</taxon>
        <taxon>Chlamydomonadales</taxon>
        <taxon>Volvocaceae</taxon>
        <taxon>Volvox</taxon>
    </lineage>
</organism>
<reference evidence="4 5" key="1">
    <citation type="journal article" date="2010" name="Science">
        <title>Genomic analysis of organismal complexity in the multicellular green alga Volvox carteri.</title>
        <authorList>
            <person name="Prochnik S.E."/>
            <person name="Umen J."/>
            <person name="Nedelcu A.M."/>
            <person name="Hallmann A."/>
            <person name="Miller S.M."/>
            <person name="Nishii I."/>
            <person name="Ferris P."/>
            <person name="Kuo A."/>
            <person name="Mitros T."/>
            <person name="Fritz-Laylin L.K."/>
            <person name="Hellsten U."/>
            <person name="Chapman J."/>
            <person name="Simakov O."/>
            <person name="Rensing S.A."/>
            <person name="Terry A."/>
            <person name="Pangilinan J."/>
            <person name="Kapitonov V."/>
            <person name="Jurka J."/>
            <person name="Salamov A."/>
            <person name="Shapiro H."/>
            <person name="Schmutz J."/>
            <person name="Grimwood J."/>
            <person name="Lindquist E."/>
            <person name="Lucas S."/>
            <person name="Grigoriev I.V."/>
            <person name="Schmitt R."/>
            <person name="Kirk D."/>
            <person name="Rokhsar D.S."/>
        </authorList>
    </citation>
    <scope>NUCLEOTIDE SEQUENCE [LARGE SCALE GENOMIC DNA]</scope>
    <source>
        <strain evidence="5">f. Nagariensis / Eve</strain>
    </source>
</reference>
<keyword evidence="5" id="KW-1185">Reference proteome</keyword>
<keyword evidence="2" id="KW-1133">Transmembrane helix</keyword>
<evidence type="ECO:0000256" key="3">
    <source>
        <dbReference type="SAM" id="SignalP"/>
    </source>
</evidence>
<protein>
    <submittedName>
        <fullName evidence="4">Uncharacterized protein</fullName>
    </submittedName>
</protein>
<sequence length="207" mass="20766">MFTMRSSSPRAAQVVRRMVALLLCGMFATSIAAPPASPGYGGIQLKLVGAPSYPPPPPPSPPSPPQASSAVAPPLALIPAAILSPLSSPPPVYPGSQPEILAAPPSPKAQLLGSSPPFFLDASTLQRPPSLALPPSQPSVGSNSSPPGYDGSSVPPTSNLIRNVTNATVVLRSQTSSGARVAAAPTIAVLVCVLLGLIATSQAAYAL</sequence>
<dbReference type="RefSeq" id="XP_002953295.1">
    <property type="nucleotide sequence ID" value="XM_002953249.1"/>
</dbReference>
<dbReference type="EMBL" id="GL378356">
    <property type="protein sequence ID" value="EFJ45605.1"/>
    <property type="molecule type" value="Genomic_DNA"/>
</dbReference>
<evidence type="ECO:0000313" key="4">
    <source>
        <dbReference type="EMBL" id="EFJ45605.1"/>
    </source>
</evidence>
<proteinExistence type="predicted"/>
<gene>
    <name evidence="4" type="ORF">VOLCADRAFT_94100</name>
</gene>
<dbReference type="Proteomes" id="UP000001058">
    <property type="component" value="Unassembled WGS sequence"/>
</dbReference>
<keyword evidence="2" id="KW-0812">Transmembrane</keyword>
<evidence type="ECO:0000256" key="1">
    <source>
        <dbReference type="SAM" id="MobiDB-lite"/>
    </source>
</evidence>
<keyword evidence="2" id="KW-0472">Membrane</keyword>
<evidence type="ECO:0000313" key="5">
    <source>
        <dbReference type="Proteomes" id="UP000001058"/>
    </source>
</evidence>
<accession>D8U3X0</accession>